<evidence type="ECO:0000256" key="5">
    <source>
        <dbReference type="HAMAP-Rule" id="MF_00651"/>
    </source>
</evidence>
<reference evidence="10 12" key="2">
    <citation type="submission" date="2019-06" db="EMBL/GenBank/DDBJ databases">
        <authorList>
            <person name="Rodrigo-Torres L."/>
            <person name="Arahal R. D."/>
            <person name="Lucena T."/>
        </authorList>
    </citation>
    <scope>NUCLEOTIDE SEQUENCE [LARGE SCALE GENOMIC DNA]</scope>
    <source>
        <strain evidence="10 12">INIA P508</strain>
    </source>
</reference>
<accession>A0A099Y9G7</accession>
<evidence type="ECO:0000256" key="1">
    <source>
        <dbReference type="ARBA" id="ARBA00022490"/>
    </source>
</evidence>
<keyword evidence="3 5" id="KW-0540">Nuclease</keyword>
<dbReference type="Proteomes" id="UP000593929">
    <property type="component" value="Chromosome"/>
</dbReference>
<dbReference type="InterPro" id="IPR005227">
    <property type="entry name" value="YqgF"/>
</dbReference>
<evidence type="ECO:0000313" key="13">
    <source>
        <dbReference type="Proteomes" id="UP000593929"/>
    </source>
</evidence>
<reference evidence="9 13" key="3">
    <citation type="submission" date="2020-10" db="EMBL/GenBank/DDBJ databases">
        <title>Genome sequencing of Lactobacillus mucosae KCTC 21011.</title>
        <authorList>
            <person name="Kim J."/>
        </authorList>
    </citation>
    <scope>NUCLEOTIDE SEQUENCE [LARGE SCALE GENOMIC DNA]</scope>
    <source>
        <strain evidence="9 13">LM011</strain>
    </source>
</reference>
<name>A0A099Y9G7_LIMMU</name>
<dbReference type="AlphaFoldDB" id="A0A099Y9G7"/>
<dbReference type="Proteomes" id="UP001218021">
    <property type="component" value="Unassembled WGS sequence"/>
</dbReference>
<evidence type="ECO:0000256" key="2">
    <source>
        <dbReference type="ARBA" id="ARBA00022517"/>
    </source>
</evidence>
<comment type="subcellular location">
    <subcellularLocation>
        <location evidence="5">Cytoplasm</location>
    </subcellularLocation>
</comment>
<evidence type="ECO:0000313" key="10">
    <source>
        <dbReference type="EMBL" id="VTZ90647.1"/>
    </source>
</evidence>
<dbReference type="PANTHER" id="PTHR33317:SF4">
    <property type="entry name" value="POLYNUCLEOTIDYL TRANSFERASE, RIBONUCLEASE H-LIKE SUPERFAMILY PROTEIN"/>
    <property type="match status" value="1"/>
</dbReference>
<comment type="similarity">
    <text evidence="5">Belongs to the YqgF HJR family.</text>
</comment>
<dbReference type="HAMAP" id="MF_00651">
    <property type="entry name" value="Nuclease_YqgF"/>
    <property type="match status" value="1"/>
</dbReference>
<dbReference type="GeneID" id="57113650"/>
<dbReference type="InterPro" id="IPR006641">
    <property type="entry name" value="YqgF/RNaseH-like_dom"/>
</dbReference>
<dbReference type="GO" id="GO:0004518">
    <property type="term" value="F:nuclease activity"/>
    <property type="evidence" value="ECO:0007669"/>
    <property type="project" value="UniProtKB-KW"/>
</dbReference>
<protein>
    <recommendedName>
        <fullName evidence="5">Putative pre-16S rRNA nuclease</fullName>
        <ecNumber evidence="5">3.1.-.-</ecNumber>
    </recommendedName>
</protein>
<evidence type="ECO:0000313" key="11">
    <source>
        <dbReference type="Proteomes" id="UP000030001"/>
    </source>
</evidence>
<dbReference type="CDD" id="cd16964">
    <property type="entry name" value="YqgF"/>
    <property type="match status" value="1"/>
</dbReference>
<dbReference type="EMBL" id="JROC01000031">
    <property type="protein sequence ID" value="KGL66924.1"/>
    <property type="molecule type" value="Genomic_DNA"/>
</dbReference>
<dbReference type="Proteomes" id="UP000365705">
    <property type="component" value="Unassembled WGS sequence"/>
</dbReference>
<evidence type="ECO:0000313" key="12">
    <source>
        <dbReference type="Proteomes" id="UP000365705"/>
    </source>
</evidence>
<proteinExistence type="inferred from homology"/>
<dbReference type="EC" id="3.1.-.-" evidence="5"/>
<dbReference type="InterPro" id="IPR037027">
    <property type="entry name" value="YqgF/RNaseH-like_dom_sf"/>
</dbReference>
<keyword evidence="2 5" id="KW-0690">Ribosome biogenesis</keyword>
<keyword evidence="1 5" id="KW-0963">Cytoplasm</keyword>
<dbReference type="EMBL" id="JAQOND010000033">
    <property type="protein sequence ID" value="MDC2828619.1"/>
    <property type="molecule type" value="Genomic_DNA"/>
</dbReference>
<dbReference type="GO" id="GO:0016788">
    <property type="term" value="F:hydrolase activity, acting on ester bonds"/>
    <property type="evidence" value="ECO:0007669"/>
    <property type="project" value="UniProtKB-UniRule"/>
</dbReference>
<dbReference type="RefSeq" id="WP_006500228.1">
    <property type="nucleotide sequence ID" value="NZ_CABFNH010000015.1"/>
</dbReference>
<evidence type="ECO:0000313" key="7">
    <source>
        <dbReference type="EMBL" id="KGL66924.1"/>
    </source>
</evidence>
<reference evidence="7 11" key="1">
    <citation type="submission" date="2014-09" db="EMBL/GenBank/DDBJ databases">
        <title>Lactobacillus mucosae CRL573 Genome Sequencing.</title>
        <authorList>
            <person name="Bleckwedel J."/>
            <person name="Teran L.C."/>
            <person name="Bonacina J."/>
            <person name="Saavedra L."/>
            <person name="Mozzi F.B."/>
            <person name="Raya R.R."/>
        </authorList>
    </citation>
    <scope>NUCLEOTIDE SEQUENCE [LARGE SCALE GENOMIC DNA]</scope>
    <source>
        <strain evidence="7 11">CRL573</strain>
    </source>
</reference>
<gene>
    <name evidence="10" type="primary">yrrK</name>
    <name evidence="8" type="synonym">ruvX</name>
    <name evidence="9" type="ORF">LM011_05870</name>
    <name evidence="10" type="ORF">LMUP508_01255</name>
    <name evidence="7" type="ORF">LX03_05445</name>
    <name evidence="8" type="ORF">PO158_10030</name>
</gene>
<evidence type="ECO:0000313" key="8">
    <source>
        <dbReference type="EMBL" id="MDC2828619.1"/>
    </source>
</evidence>
<reference evidence="8" key="4">
    <citation type="submission" date="2023-01" db="EMBL/GenBank/DDBJ databases">
        <title>Genome analysis of 13 Lactobacillus isolated from gut of wild boar.</title>
        <authorList>
            <person name="Papp P."/>
            <person name="Libisch B."/>
            <person name="Nagy T."/>
            <person name="Olasz F."/>
        </authorList>
    </citation>
    <scope>NUCLEOTIDE SEQUENCE</scope>
    <source>
        <strain evidence="8">F108</strain>
    </source>
</reference>
<evidence type="ECO:0000313" key="9">
    <source>
        <dbReference type="EMBL" id="QOL68980.1"/>
    </source>
</evidence>
<dbReference type="Pfam" id="PF03652">
    <property type="entry name" value="RuvX"/>
    <property type="match status" value="1"/>
</dbReference>
<dbReference type="Gene3D" id="3.30.420.140">
    <property type="entry name" value="YqgF/RNase H-like domain"/>
    <property type="match status" value="1"/>
</dbReference>
<dbReference type="SUPFAM" id="SSF53098">
    <property type="entry name" value="Ribonuclease H-like"/>
    <property type="match status" value="1"/>
</dbReference>
<organism evidence="7 11">
    <name type="scientific">Limosilactobacillus mucosae</name>
    <name type="common">Lactobacillus mucosae</name>
    <dbReference type="NCBI Taxonomy" id="97478"/>
    <lineage>
        <taxon>Bacteria</taxon>
        <taxon>Bacillati</taxon>
        <taxon>Bacillota</taxon>
        <taxon>Bacilli</taxon>
        <taxon>Lactobacillales</taxon>
        <taxon>Lactobacillaceae</taxon>
        <taxon>Limosilactobacillus</taxon>
    </lineage>
</organism>
<keyword evidence="4 5" id="KW-0378">Hydrolase</keyword>
<dbReference type="SMART" id="SM00732">
    <property type="entry name" value="YqgFc"/>
    <property type="match status" value="1"/>
</dbReference>
<dbReference type="Proteomes" id="UP000030001">
    <property type="component" value="Unassembled WGS sequence"/>
</dbReference>
<dbReference type="EMBL" id="CP062966">
    <property type="protein sequence ID" value="QOL68980.1"/>
    <property type="molecule type" value="Genomic_DNA"/>
</dbReference>
<dbReference type="NCBIfam" id="TIGR00250">
    <property type="entry name" value="RNAse_H_YqgF"/>
    <property type="match status" value="1"/>
</dbReference>
<evidence type="ECO:0000259" key="6">
    <source>
        <dbReference type="SMART" id="SM00732"/>
    </source>
</evidence>
<dbReference type="EMBL" id="CABFNH010000015">
    <property type="protein sequence ID" value="VTZ90647.1"/>
    <property type="molecule type" value="Genomic_DNA"/>
</dbReference>
<dbReference type="InterPro" id="IPR012337">
    <property type="entry name" value="RNaseH-like_sf"/>
</dbReference>
<dbReference type="PANTHER" id="PTHR33317">
    <property type="entry name" value="POLYNUCLEOTIDYL TRANSFERASE, RIBONUCLEASE H-LIKE SUPERFAMILY PROTEIN"/>
    <property type="match status" value="1"/>
</dbReference>
<dbReference type="GO" id="GO:0000967">
    <property type="term" value="P:rRNA 5'-end processing"/>
    <property type="evidence" value="ECO:0007669"/>
    <property type="project" value="UniProtKB-UniRule"/>
</dbReference>
<evidence type="ECO:0000256" key="4">
    <source>
        <dbReference type="ARBA" id="ARBA00022801"/>
    </source>
</evidence>
<comment type="function">
    <text evidence="5">Could be a nuclease involved in processing of the 5'-end of pre-16S rRNA.</text>
</comment>
<sequence length="145" mass="16156">MRLLGLDVGSKTVGVAESDPLGWTAQAVEIIPIDEEAGEFGLDRVAELVKSRQIAGFVIGLPKNMNNTEGPRVEASHHYGELLVEKFGLPIDFQDERLTTVEAHRMLVEQADISRRKQKKVIDELAATLILQNYLDRHGKLVQKL</sequence>
<evidence type="ECO:0000256" key="3">
    <source>
        <dbReference type="ARBA" id="ARBA00022722"/>
    </source>
</evidence>
<dbReference type="GO" id="GO:0005829">
    <property type="term" value="C:cytosol"/>
    <property type="evidence" value="ECO:0007669"/>
    <property type="project" value="TreeGrafter"/>
</dbReference>
<feature type="domain" description="YqgF/RNase H-like" evidence="6">
    <location>
        <begin position="1"/>
        <end position="103"/>
    </location>
</feature>